<dbReference type="EMBL" id="MOEA01000002">
    <property type="protein sequence ID" value="OIK21122.1"/>
    <property type="molecule type" value="Genomic_DNA"/>
</dbReference>
<dbReference type="Proteomes" id="UP000180036">
    <property type="component" value="Unassembled WGS sequence"/>
</dbReference>
<organism evidence="7 8">
    <name type="scientific">Bacillus amyloliquefaciens</name>
    <name type="common">Bacillus velezensis</name>
    <dbReference type="NCBI Taxonomy" id="1390"/>
    <lineage>
        <taxon>Bacteria</taxon>
        <taxon>Bacillati</taxon>
        <taxon>Bacillota</taxon>
        <taxon>Bacilli</taxon>
        <taxon>Bacillales</taxon>
        <taxon>Bacillaceae</taxon>
        <taxon>Bacillus</taxon>
        <taxon>Bacillus amyloliquefaciens group</taxon>
    </lineage>
</organism>
<dbReference type="InterPro" id="IPR002295">
    <property type="entry name" value="N4/N6-MTase_EcoPI_Mod-like"/>
</dbReference>
<comment type="similarity">
    <text evidence="1">Belongs to the N(4)/N(6)-methyltransferase family.</text>
</comment>
<accession>A0AAP7N8B9</accession>
<dbReference type="GO" id="GO:0009307">
    <property type="term" value="P:DNA restriction-modification system"/>
    <property type="evidence" value="ECO:0007669"/>
    <property type="project" value="UniProtKB-KW"/>
</dbReference>
<evidence type="ECO:0000256" key="2">
    <source>
        <dbReference type="ARBA" id="ARBA00022603"/>
    </source>
</evidence>
<dbReference type="AlphaFoldDB" id="A0AAP7N8B9"/>
<dbReference type="GO" id="GO:0003677">
    <property type="term" value="F:DNA binding"/>
    <property type="evidence" value="ECO:0007669"/>
    <property type="project" value="InterPro"/>
</dbReference>
<keyword evidence="3" id="KW-0808">Transferase</keyword>
<evidence type="ECO:0000256" key="3">
    <source>
        <dbReference type="ARBA" id="ARBA00022679"/>
    </source>
</evidence>
<sequence>MFTNKFFKALNIRNQKELLSFSKTTGIPVPKLKMYNEESILPFNEDFKKIVKEIDITEIELKLKLGILDSSTIDLLAKYSSEINTIIKNSHPTEENSKQNNKSPIFQTDFGLLYQDDCLSLMENIPKNSVDLIFADPPFNLNKKYESKINDQLSKAEYLKWTETWVLNCIELLKEGGSFFVWNLPVWNTHISSILNKYLNFRQWIAVDIKYQLPIPNKLYPAHYSLLYYTKGKKPNTFNSQRLPMEICRHCGGDIKDYGGYKNKLNKNGLNLTDVWHDLSPVRHSKYKSRESNELPIKLLERVISMASSEGDLVFDPFGGSGTTFIVSEILKRRWIGCEIGPVDSIIKRFDDVDLHKKQILEIQKKKNVLFTEEMRSIRSKNEHWLPETINGK</sequence>
<dbReference type="RefSeq" id="WP_071347293.1">
    <property type="nucleotide sequence ID" value="NZ_CP062984.1"/>
</dbReference>
<dbReference type="InterPro" id="IPR029063">
    <property type="entry name" value="SAM-dependent_MTases_sf"/>
</dbReference>
<keyword evidence="2" id="KW-0489">Methyltransferase</keyword>
<evidence type="ECO:0000256" key="4">
    <source>
        <dbReference type="ARBA" id="ARBA00022691"/>
    </source>
</evidence>
<comment type="caution">
    <text evidence="7">The sequence shown here is derived from an EMBL/GenBank/DDBJ whole genome shotgun (WGS) entry which is preliminary data.</text>
</comment>
<evidence type="ECO:0000313" key="7">
    <source>
        <dbReference type="EMBL" id="OIK21122.1"/>
    </source>
</evidence>
<dbReference type="PROSITE" id="PS00092">
    <property type="entry name" value="N6_MTASE"/>
    <property type="match status" value="1"/>
</dbReference>
<gene>
    <name evidence="7" type="ORF">BKP66_05985</name>
</gene>
<dbReference type="GO" id="GO:0032259">
    <property type="term" value="P:methylation"/>
    <property type="evidence" value="ECO:0007669"/>
    <property type="project" value="UniProtKB-KW"/>
</dbReference>
<evidence type="ECO:0000256" key="5">
    <source>
        <dbReference type="ARBA" id="ARBA00022747"/>
    </source>
</evidence>
<evidence type="ECO:0000313" key="8">
    <source>
        <dbReference type="Proteomes" id="UP000180036"/>
    </source>
</evidence>
<dbReference type="PRINTS" id="PR00506">
    <property type="entry name" value="D21N6MTFRASE"/>
</dbReference>
<protein>
    <submittedName>
        <fullName evidence="7">Site-specific DNA-methyltransferase</fullName>
    </submittedName>
</protein>
<dbReference type="InterPro" id="IPR002052">
    <property type="entry name" value="DNA_methylase_N6_adenine_CS"/>
</dbReference>
<dbReference type="SUPFAM" id="SSF53335">
    <property type="entry name" value="S-adenosyl-L-methionine-dependent methyltransferases"/>
    <property type="match status" value="1"/>
</dbReference>
<keyword evidence="5" id="KW-0680">Restriction system</keyword>
<evidence type="ECO:0000259" key="6">
    <source>
        <dbReference type="Pfam" id="PF01555"/>
    </source>
</evidence>
<keyword evidence="4" id="KW-0949">S-adenosyl-L-methionine</keyword>
<proteinExistence type="inferred from homology"/>
<feature type="domain" description="DNA methylase N-4/N-6" evidence="6">
    <location>
        <begin position="130"/>
        <end position="341"/>
    </location>
</feature>
<evidence type="ECO:0000256" key="1">
    <source>
        <dbReference type="ARBA" id="ARBA00006594"/>
    </source>
</evidence>
<reference evidence="7 8" key="1">
    <citation type="submission" date="2016-10" db="EMBL/GenBank/DDBJ databases">
        <authorList>
            <person name="Marach S."/>
            <person name="Prathuangwong S."/>
            <person name="Takikawa Y."/>
            <person name="Dohra H."/>
        </authorList>
    </citation>
    <scope>NUCLEOTIDE SEQUENCE [LARGE SCALE GENOMIC DNA]</scope>
    <source>
        <strain evidence="7 8">K2</strain>
    </source>
</reference>
<dbReference type="InterPro" id="IPR002941">
    <property type="entry name" value="DNA_methylase_N4/N6"/>
</dbReference>
<dbReference type="GO" id="GO:0008170">
    <property type="term" value="F:N-methyltransferase activity"/>
    <property type="evidence" value="ECO:0007669"/>
    <property type="project" value="InterPro"/>
</dbReference>
<dbReference type="Pfam" id="PF01555">
    <property type="entry name" value="N6_N4_Mtase"/>
    <property type="match status" value="1"/>
</dbReference>
<name>A0AAP7N8B9_BACAM</name>
<dbReference type="Gene3D" id="3.40.50.150">
    <property type="entry name" value="Vaccinia Virus protein VP39"/>
    <property type="match status" value="1"/>
</dbReference>